<dbReference type="SUPFAM" id="SSF55486">
    <property type="entry name" value="Metalloproteases ('zincins'), catalytic domain"/>
    <property type="match status" value="1"/>
</dbReference>
<proteinExistence type="predicted"/>
<dbReference type="Proteomes" id="UP000624703">
    <property type="component" value="Unassembled WGS sequence"/>
</dbReference>
<organism evidence="8 9">
    <name type="scientific">Persicirhabdus sediminis</name>
    <dbReference type="NCBI Taxonomy" id="454144"/>
    <lineage>
        <taxon>Bacteria</taxon>
        <taxon>Pseudomonadati</taxon>
        <taxon>Verrucomicrobiota</taxon>
        <taxon>Verrucomicrobiia</taxon>
        <taxon>Verrucomicrobiales</taxon>
        <taxon>Verrucomicrobiaceae</taxon>
        <taxon>Persicirhabdus</taxon>
    </lineage>
</organism>
<protein>
    <recommendedName>
        <fullName evidence="10">Archaemetzincin</fullName>
    </recommendedName>
</protein>
<keyword evidence="5" id="KW-0862">Zinc</keyword>
<comment type="caution">
    <text evidence="8">The sequence shown here is derived from an EMBL/GenBank/DDBJ whole genome shotgun (WGS) entry which is preliminary data.</text>
</comment>
<evidence type="ECO:0000313" key="9">
    <source>
        <dbReference type="Proteomes" id="UP000624703"/>
    </source>
</evidence>
<evidence type="ECO:0000313" key="8">
    <source>
        <dbReference type="EMBL" id="MBK1791535.1"/>
    </source>
</evidence>
<dbReference type="PANTHER" id="PTHR15910">
    <property type="entry name" value="ARCHAEMETZINCIN"/>
    <property type="match status" value="1"/>
</dbReference>
<dbReference type="EMBL" id="JAENIM010000039">
    <property type="protein sequence ID" value="MBK1791535.1"/>
    <property type="molecule type" value="Genomic_DNA"/>
</dbReference>
<dbReference type="GO" id="GO:0006508">
    <property type="term" value="P:proteolysis"/>
    <property type="evidence" value="ECO:0007669"/>
    <property type="project" value="UniProtKB-KW"/>
</dbReference>
<evidence type="ECO:0000256" key="3">
    <source>
        <dbReference type="ARBA" id="ARBA00022723"/>
    </source>
</evidence>
<reference evidence="8" key="1">
    <citation type="submission" date="2021-01" db="EMBL/GenBank/DDBJ databases">
        <title>Modified the classification status of verrucomicrobia.</title>
        <authorList>
            <person name="Feng X."/>
        </authorList>
    </citation>
    <scope>NUCLEOTIDE SEQUENCE</scope>
    <source>
        <strain evidence="8">_KCTC 22039</strain>
    </source>
</reference>
<dbReference type="AlphaFoldDB" id="A0A8J7SIL2"/>
<accession>A0A8J7SIL2</accession>
<dbReference type="PANTHER" id="PTHR15910:SF1">
    <property type="entry name" value="ARCHAEMETZINCIN-2"/>
    <property type="match status" value="1"/>
</dbReference>
<evidence type="ECO:0000256" key="2">
    <source>
        <dbReference type="ARBA" id="ARBA00022670"/>
    </source>
</evidence>
<dbReference type="Gene3D" id="3.40.390.10">
    <property type="entry name" value="Collagenase (Catalytic Domain)"/>
    <property type="match status" value="1"/>
</dbReference>
<keyword evidence="7" id="KW-0732">Signal</keyword>
<dbReference type="InterPro" id="IPR024079">
    <property type="entry name" value="MetalloPept_cat_dom_sf"/>
</dbReference>
<comment type="cofactor">
    <cofactor evidence="1">
        <name>Zn(2+)</name>
        <dbReference type="ChEBI" id="CHEBI:29105"/>
    </cofactor>
</comment>
<keyword evidence="9" id="KW-1185">Reference proteome</keyword>
<evidence type="ECO:0000256" key="6">
    <source>
        <dbReference type="ARBA" id="ARBA00023049"/>
    </source>
</evidence>
<evidence type="ECO:0008006" key="10">
    <source>
        <dbReference type="Google" id="ProtNLM"/>
    </source>
</evidence>
<dbReference type="CDD" id="cd11375">
    <property type="entry name" value="Peptidase_M54"/>
    <property type="match status" value="1"/>
</dbReference>
<dbReference type="GO" id="GO:0046872">
    <property type="term" value="F:metal ion binding"/>
    <property type="evidence" value="ECO:0007669"/>
    <property type="project" value="UniProtKB-KW"/>
</dbReference>
<evidence type="ECO:0000256" key="1">
    <source>
        <dbReference type="ARBA" id="ARBA00001947"/>
    </source>
</evidence>
<keyword evidence="6" id="KW-0482">Metalloprotease</keyword>
<feature type="signal peptide" evidence="7">
    <location>
        <begin position="1"/>
        <end position="24"/>
    </location>
</feature>
<dbReference type="InterPro" id="IPR012962">
    <property type="entry name" value="Pept_M54_archaemetzincn"/>
</dbReference>
<dbReference type="Pfam" id="PF07998">
    <property type="entry name" value="Peptidase_M54"/>
    <property type="match status" value="1"/>
</dbReference>
<dbReference type="GO" id="GO:0008237">
    <property type="term" value="F:metallopeptidase activity"/>
    <property type="evidence" value="ECO:0007669"/>
    <property type="project" value="UniProtKB-KW"/>
</dbReference>
<feature type="chain" id="PRO_5035195406" description="Archaemetzincin" evidence="7">
    <location>
        <begin position="25"/>
        <end position="301"/>
    </location>
</feature>
<sequence>MMRSLQLTFISLYSFLAWIHCLHAQSPEPASYLPLIEKLAPLHKKMGPPKPGDWLATHKEPGQTFVEYVRSNPVKPSGYRQILYVQPLGEFTPSQLKIVQQTVQYMQIYFGLTVITKPAIGLEKIPANARRNHGNQLQLHTKYILHQLLKPQLPKNALATIAFTAEDLYPGDGWNYVFGQASTRNRVGVWSLRRFGNPDDSAEAYHQCLRRTIQVACHETSHMLTMRHCTAYECLMAGSNSLDESDRRPIYNCPECVAKVSWATGSDLLTRYRALHEYADELDLTDARVMFERSILELEKK</sequence>
<name>A0A8J7SIL2_9BACT</name>
<keyword evidence="2" id="KW-0645">Protease</keyword>
<gene>
    <name evidence="8" type="ORF">JIN82_10265</name>
</gene>
<evidence type="ECO:0000256" key="7">
    <source>
        <dbReference type="SAM" id="SignalP"/>
    </source>
</evidence>
<keyword evidence="3" id="KW-0479">Metal-binding</keyword>
<evidence type="ECO:0000256" key="4">
    <source>
        <dbReference type="ARBA" id="ARBA00022801"/>
    </source>
</evidence>
<evidence type="ECO:0000256" key="5">
    <source>
        <dbReference type="ARBA" id="ARBA00022833"/>
    </source>
</evidence>
<dbReference type="RefSeq" id="WP_200311535.1">
    <property type="nucleotide sequence ID" value="NZ_JAENIM010000039.1"/>
</dbReference>
<keyword evidence="4" id="KW-0378">Hydrolase</keyword>